<feature type="transmembrane region" description="Helical" evidence="2">
    <location>
        <begin position="847"/>
        <end position="868"/>
    </location>
</feature>
<accession>A0A478FQQ1</accession>
<dbReference type="Proteomes" id="UP000324831">
    <property type="component" value="Unassembled WGS sequence"/>
</dbReference>
<reference evidence="3 4" key="1">
    <citation type="submission" date="2019-01" db="EMBL/GenBank/DDBJ databases">
        <title>Draft genome sequences of Candidatus Mycoplasma haemohominis SWG34-3 identified from a patient with pyrexia, anemia and liver dysfunction.</title>
        <authorList>
            <person name="Sekizuka T."/>
            <person name="Hattori N."/>
            <person name="Katano H."/>
            <person name="Takuma T."/>
            <person name="Ito T."/>
            <person name="Arai N."/>
            <person name="Yanai R."/>
            <person name="Ishii S."/>
            <person name="Miura Y."/>
            <person name="Tokunaga T."/>
            <person name="Watanabe H."/>
            <person name="Nomura N."/>
            <person name="Eguchi J."/>
            <person name="Arai T."/>
            <person name="Hasegawa H."/>
            <person name="Nakamaki T."/>
            <person name="Wakita T."/>
            <person name="Niki Y."/>
            <person name="Kuroda M."/>
        </authorList>
    </citation>
    <scope>NUCLEOTIDE SEQUENCE [LARGE SCALE GENOMIC DNA]</scope>
    <source>
        <strain evidence="3">SWG34-3</strain>
    </source>
</reference>
<organism evidence="3 4">
    <name type="scientific">Candidatus Mycoplasma haematohominis</name>
    <dbReference type="NCBI Taxonomy" id="1494318"/>
    <lineage>
        <taxon>Bacteria</taxon>
        <taxon>Bacillati</taxon>
        <taxon>Mycoplasmatota</taxon>
        <taxon>Mollicutes</taxon>
        <taxon>Mycoplasmataceae</taxon>
        <taxon>Mycoplasma</taxon>
    </lineage>
</organism>
<feature type="coiled-coil region" evidence="1">
    <location>
        <begin position="362"/>
        <end position="392"/>
    </location>
</feature>
<feature type="transmembrane region" description="Helical" evidence="2">
    <location>
        <begin position="818"/>
        <end position="841"/>
    </location>
</feature>
<keyword evidence="2" id="KW-1133">Transmembrane helix</keyword>
<dbReference type="SUPFAM" id="SSF82866">
    <property type="entry name" value="Multidrug efflux transporter AcrB transmembrane domain"/>
    <property type="match status" value="1"/>
</dbReference>
<name>A0A478FQQ1_9MOLU</name>
<sequence>MFKSLKLPSSVNLKNPYLFGVPLTALTGSSAYSIYKNVDFVPHIEHHYLARVQLTKNDGSSSSSDIQELVKEDRGRLINYYKRYDSKYSSVNTSDDYTDDKATFFLHVRDKSTAPNLNNLWLNNVSLNQLSIDRYGYEYDESGNKKTDSNSAKLTKLVEWKNIDLSNFAYKTIKETTIPSISFNIKENILKDQVSILMNEEEGKYKIEESEKDASNDWFVWLDKDLLTLKLNYALQTYVFNQSGAHVESTVKSIVGESSSRNNDQSIKWESIQNNLKELPEGYEQFAKDYISSFVDTSATNGKPSNWSTVVNKVTSTDQFIKTDELNQIYNRFQKTSKAITLFKPHVVTKITSGKTGNWKVVLDLEKKEEEKKEEEKKLEDDKKQETKYEARDIKKLETSTTNDEKEKNKINLIFDVSTDTTVKFDELFNRVSKYSVKNFKFDDTVKTVSAVYSASDSDRAKEALRILDIQHENEYGIYKQEKWLPSILSVVFLLGIIAYLTTSFKKPGAIFSAGVVVSAVNVAGVFFALGSKLSLVGLFASFIGVFYALFLSLFALSFLKKIFSIEFLDRSNVWVVFKRGIVTATDVSLPLFVFSTFIAFLAPLHLREFGIVLSLFVLISYLCVSVMSCLMALKYANSKFASIADKYQSEEVSSDVLLRVCNRGFGNCKLLTGIGSSLAVVLLVATVLFFTVGFNSFSFLKDNSLITFDLGSWSLGSGKTMDTAKGVLSDSAIAQQLQSYQQFGIGSGTTKSFLIHGSNWAGLKNLLSSNLAAGTYYMQSTDMFSDIQTTKDLFKAVGFAGALIAIYLFIRFGFKNTLIFLLNNLISFALFVSLLLVTRIVVSSSIFLVVCSFFAVSTIYHVLLFSLDSHTKSTWYLPLLGDIRNILYTKMRFSILWFICCLSLSALAGFWMISIYVGLSVVIVHLLVTFVYFFLSDRFEFIRDRYMWKRESLNTVVSYDNTGAARLSEEEESLDPYDEEIILGVNKSC</sequence>
<feature type="transmembrane region" description="Helical" evidence="2">
    <location>
        <begin position="536"/>
        <end position="560"/>
    </location>
</feature>
<feature type="transmembrane region" description="Helical" evidence="2">
    <location>
        <begin position="918"/>
        <end position="936"/>
    </location>
</feature>
<evidence type="ECO:0000256" key="2">
    <source>
        <dbReference type="SAM" id="Phobius"/>
    </source>
</evidence>
<evidence type="ECO:0000256" key="1">
    <source>
        <dbReference type="SAM" id="Coils"/>
    </source>
</evidence>
<proteinExistence type="predicted"/>
<feature type="transmembrane region" description="Helical" evidence="2">
    <location>
        <begin position="581"/>
        <end position="604"/>
    </location>
</feature>
<protein>
    <submittedName>
        <fullName evidence="3">Uncharacterized protein</fullName>
    </submittedName>
</protein>
<feature type="transmembrane region" description="Helical" evidence="2">
    <location>
        <begin position="510"/>
        <end position="530"/>
    </location>
</feature>
<dbReference type="AlphaFoldDB" id="A0A478FQQ1"/>
<keyword evidence="1" id="KW-0175">Coiled coil</keyword>
<feature type="transmembrane region" description="Helical" evidence="2">
    <location>
        <begin position="671"/>
        <end position="695"/>
    </location>
</feature>
<feature type="transmembrane region" description="Helical" evidence="2">
    <location>
        <begin position="794"/>
        <end position="811"/>
    </location>
</feature>
<evidence type="ECO:0000313" key="3">
    <source>
        <dbReference type="EMBL" id="GCE63264.1"/>
    </source>
</evidence>
<gene>
    <name evidence="3" type="ORF">MHSWG343_02500</name>
</gene>
<keyword evidence="2" id="KW-0472">Membrane</keyword>
<feature type="transmembrane region" description="Helical" evidence="2">
    <location>
        <begin position="610"/>
        <end position="634"/>
    </location>
</feature>
<evidence type="ECO:0000313" key="4">
    <source>
        <dbReference type="Proteomes" id="UP000324831"/>
    </source>
</evidence>
<comment type="caution">
    <text evidence="3">The sequence shown here is derived from an EMBL/GenBank/DDBJ whole genome shotgun (WGS) entry which is preliminary data.</text>
</comment>
<feature type="transmembrane region" description="Helical" evidence="2">
    <location>
        <begin position="484"/>
        <end position="503"/>
    </location>
</feature>
<keyword evidence="2" id="KW-0812">Transmembrane</keyword>
<feature type="transmembrane region" description="Helical" evidence="2">
    <location>
        <begin position="894"/>
        <end position="912"/>
    </location>
</feature>
<dbReference type="EMBL" id="BIMN01000001">
    <property type="protein sequence ID" value="GCE63264.1"/>
    <property type="molecule type" value="Genomic_DNA"/>
</dbReference>